<feature type="compositionally biased region" description="Pro residues" evidence="5">
    <location>
        <begin position="7"/>
        <end position="17"/>
    </location>
</feature>
<dbReference type="EMBL" id="KN846960">
    <property type="protein sequence ID" value="KIW65294.1"/>
    <property type="molecule type" value="Genomic_DNA"/>
</dbReference>
<feature type="compositionally biased region" description="Basic and acidic residues" evidence="5">
    <location>
        <begin position="311"/>
        <end position="320"/>
    </location>
</feature>
<dbReference type="Pfam" id="PF10453">
    <property type="entry name" value="NUFIP1"/>
    <property type="match status" value="1"/>
</dbReference>
<feature type="region of interest" description="Disordered" evidence="5">
    <location>
        <begin position="481"/>
        <end position="513"/>
    </location>
</feature>
<feature type="compositionally biased region" description="Polar residues" evidence="5">
    <location>
        <begin position="185"/>
        <end position="194"/>
    </location>
</feature>
<feature type="compositionally biased region" description="Polar residues" evidence="5">
    <location>
        <begin position="67"/>
        <end position="85"/>
    </location>
</feature>
<feature type="compositionally biased region" description="Acidic residues" evidence="5">
    <location>
        <begin position="172"/>
        <end position="182"/>
    </location>
</feature>
<dbReference type="PANTHER" id="PTHR13309">
    <property type="entry name" value="NUCLEAR FRAGILE X MENTAL RETARDATION PROTEIN INTERACTING PROTEIN 1"/>
    <property type="match status" value="1"/>
</dbReference>
<dbReference type="InterPro" id="IPR036855">
    <property type="entry name" value="Znf_CCCH_sf"/>
</dbReference>
<dbReference type="PANTHER" id="PTHR13309:SF0">
    <property type="entry name" value="FMR1-INTERACTING PROTEIN NUFIP1"/>
    <property type="match status" value="1"/>
</dbReference>
<dbReference type="InterPro" id="IPR000571">
    <property type="entry name" value="Znf_CCCH"/>
</dbReference>
<dbReference type="SUPFAM" id="SSF90229">
    <property type="entry name" value="CCCH zinc finger"/>
    <property type="match status" value="1"/>
</dbReference>
<dbReference type="HOGENOM" id="CLU_030447_0_0_1"/>
<dbReference type="Proteomes" id="UP000054266">
    <property type="component" value="Unassembled WGS sequence"/>
</dbReference>
<feature type="compositionally biased region" description="Basic and acidic residues" evidence="5">
    <location>
        <begin position="329"/>
        <end position="350"/>
    </location>
</feature>
<sequence length="562" mass="62400">MSNQPFSFPPPPPPPPKRTTESTFQPNQNQGYQSGRGSYRGGHGYRATTRGGRGAQGNPRAGAPGTFRNQDQNWSNPSRPLNNGPTRGGAQLYGPQKRDYNTAFSSTQQRQQQQRARPTAPPAVPDFNAPIQHLLAHKPSPEQPNQKPLELQKPEQKKRNLLGLTPAKFEQDSDPEDDEDEEQRLATQTASVSSGLVFEYNGRPLQLRTREEIQAWIAERKRRYPTEAKREAARKEAELQKRKREEEYQARLEARKEAQMKREQERSERQKAKEQERAERQKAKEQERATHQKATAPDKKRHTMDEVPLDDTTRARLKAEKLRKKALKAQHDLEKAEEALRLAQSKKDGEVLPISVTVPAPTPAPGLSTDIPDQGQSTNNLDAPPSPSAGPGEDETSSSGSSSTESDSDSSSPDPDLDSDLDSDSAPEVTSTKHPLSTRDSLAVAPASAPQRAKAKTSRPCQHFAKYKTCKYGSNCRYSHDLTQKSRRAPGGMQDGVKPDGGSSSRVSGPARRKGLWEVMVEKEKEEEMKRVLEAIVTLGERGMLDDPSQEPRPEPEPDGST</sequence>
<accession>A0A0D2FZJ0</accession>
<dbReference type="Pfam" id="PF00642">
    <property type="entry name" value="zf-CCCH"/>
    <property type="match status" value="1"/>
</dbReference>
<keyword evidence="2 4" id="KW-0863">Zinc-finger</keyword>
<evidence type="ECO:0000313" key="7">
    <source>
        <dbReference type="EMBL" id="KIW65294.1"/>
    </source>
</evidence>
<feature type="compositionally biased region" description="Acidic residues" evidence="5">
    <location>
        <begin position="415"/>
        <end position="425"/>
    </location>
</feature>
<name>A0A0D2FZJ0_9EURO</name>
<dbReference type="InterPro" id="IPR019496">
    <property type="entry name" value="NUFIP1_cons_dom"/>
</dbReference>
<dbReference type="GO" id="GO:0003723">
    <property type="term" value="F:RNA binding"/>
    <property type="evidence" value="ECO:0007669"/>
    <property type="project" value="InterPro"/>
</dbReference>
<feature type="region of interest" description="Disordered" evidence="5">
    <location>
        <begin position="218"/>
        <end position="461"/>
    </location>
</feature>
<dbReference type="SMART" id="SM00356">
    <property type="entry name" value="ZnF_C3H1"/>
    <property type="match status" value="1"/>
</dbReference>
<keyword evidence="1 4" id="KW-0479">Metal-binding</keyword>
<feature type="region of interest" description="Disordered" evidence="5">
    <location>
        <begin position="1"/>
        <end position="197"/>
    </location>
</feature>
<reference evidence="7 8" key="1">
    <citation type="submission" date="2015-01" db="EMBL/GenBank/DDBJ databases">
        <title>The Genome Sequence of Capronia semiimmersa CBS27337.</title>
        <authorList>
            <consortium name="The Broad Institute Genomics Platform"/>
            <person name="Cuomo C."/>
            <person name="de Hoog S."/>
            <person name="Gorbushina A."/>
            <person name="Stielow B."/>
            <person name="Teixiera M."/>
            <person name="Abouelleil A."/>
            <person name="Chapman S.B."/>
            <person name="Priest M."/>
            <person name="Young S.K."/>
            <person name="Wortman J."/>
            <person name="Nusbaum C."/>
            <person name="Birren B."/>
        </authorList>
    </citation>
    <scope>NUCLEOTIDE SEQUENCE [LARGE SCALE GENOMIC DNA]</scope>
    <source>
        <strain evidence="7 8">CBS 27337</strain>
    </source>
</reference>
<dbReference type="GO" id="GO:0008270">
    <property type="term" value="F:zinc ion binding"/>
    <property type="evidence" value="ECO:0007669"/>
    <property type="project" value="UniProtKB-KW"/>
</dbReference>
<feature type="compositionally biased region" description="Low complexity" evidence="5">
    <location>
        <begin position="107"/>
        <end position="118"/>
    </location>
</feature>
<evidence type="ECO:0000313" key="8">
    <source>
        <dbReference type="Proteomes" id="UP000054266"/>
    </source>
</evidence>
<evidence type="ECO:0000256" key="2">
    <source>
        <dbReference type="ARBA" id="ARBA00022771"/>
    </source>
</evidence>
<evidence type="ECO:0000256" key="5">
    <source>
        <dbReference type="SAM" id="MobiDB-lite"/>
    </source>
</evidence>
<keyword evidence="8" id="KW-1185">Reference proteome</keyword>
<feature type="domain" description="C3H1-type" evidence="6">
    <location>
        <begin position="455"/>
        <end position="483"/>
    </location>
</feature>
<dbReference type="GO" id="GO:0000492">
    <property type="term" value="P:box C/D snoRNP assembly"/>
    <property type="evidence" value="ECO:0007669"/>
    <property type="project" value="TreeGrafter"/>
</dbReference>
<feature type="compositionally biased region" description="Polar residues" evidence="5">
    <location>
        <begin position="428"/>
        <end position="440"/>
    </location>
</feature>
<dbReference type="AlphaFoldDB" id="A0A0D2FZJ0"/>
<evidence type="ECO:0000259" key="6">
    <source>
        <dbReference type="PROSITE" id="PS50103"/>
    </source>
</evidence>
<feature type="region of interest" description="Disordered" evidence="5">
    <location>
        <begin position="540"/>
        <end position="562"/>
    </location>
</feature>
<evidence type="ECO:0000256" key="1">
    <source>
        <dbReference type="ARBA" id="ARBA00022723"/>
    </source>
</evidence>
<evidence type="ECO:0000256" key="3">
    <source>
        <dbReference type="ARBA" id="ARBA00022833"/>
    </source>
</evidence>
<gene>
    <name evidence="7" type="ORF">PV04_07565</name>
</gene>
<feature type="compositionally biased region" description="Basic and acidic residues" evidence="5">
    <location>
        <begin position="224"/>
        <end position="290"/>
    </location>
</feature>
<organism evidence="7 8">
    <name type="scientific">Phialophora macrospora</name>
    <dbReference type="NCBI Taxonomy" id="1851006"/>
    <lineage>
        <taxon>Eukaryota</taxon>
        <taxon>Fungi</taxon>
        <taxon>Dikarya</taxon>
        <taxon>Ascomycota</taxon>
        <taxon>Pezizomycotina</taxon>
        <taxon>Eurotiomycetes</taxon>
        <taxon>Chaetothyriomycetidae</taxon>
        <taxon>Chaetothyriales</taxon>
        <taxon>Herpotrichiellaceae</taxon>
        <taxon>Phialophora</taxon>
    </lineage>
</organism>
<keyword evidence="3 4" id="KW-0862">Zinc</keyword>
<dbReference type="InterPro" id="IPR039136">
    <property type="entry name" value="NUFIP1-like"/>
</dbReference>
<proteinExistence type="predicted"/>
<protein>
    <recommendedName>
        <fullName evidence="6">C3H1-type domain-containing protein</fullName>
    </recommendedName>
</protein>
<feature type="zinc finger region" description="C3H1-type" evidence="4">
    <location>
        <begin position="455"/>
        <end position="483"/>
    </location>
</feature>
<dbReference type="Gene3D" id="4.10.1000.10">
    <property type="entry name" value="Zinc finger, CCCH-type"/>
    <property type="match status" value="1"/>
</dbReference>
<evidence type="ECO:0000256" key="4">
    <source>
        <dbReference type="PROSITE-ProRule" id="PRU00723"/>
    </source>
</evidence>
<dbReference type="PROSITE" id="PS50103">
    <property type="entry name" value="ZF_C3H1"/>
    <property type="match status" value="1"/>
</dbReference>
<dbReference type="GO" id="GO:0005634">
    <property type="term" value="C:nucleus"/>
    <property type="evidence" value="ECO:0007669"/>
    <property type="project" value="TreeGrafter"/>
</dbReference>
<feature type="compositionally biased region" description="Low complexity" evidence="5">
    <location>
        <begin position="397"/>
        <end position="414"/>
    </location>
</feature>